<feature type="compositionally biased region" description="Basic and acidic residues" evidence="6">
    <location>
        <begin position="180"/>
        <end position="189"/>
    </location>
</feature>
<evidence type="ECO:0000313" key="7">
    <source>
        <dbReference type="EMBL" id="GAU93444.1"/>
    </source>
</evidence>
<gene>
    <name evidence="7" type="primary">RvY_05383-1</name>
    <name evidence="7" type="synonym">RvY_05383.1</name>
    <name evidence="7" type="ORF">RvY_05383</name>
</gene>
<evidence type="ECO:0000256" key="3">
    <source>
        <dbReference type="ARBA" id="ARBA00023054"/>
    </source>
</evidence>
<protein>
    <recommendedName>
        <fullName evidence="9">GATA-type domain-containing protein</fullName>
    </recommendedName>
</protein>
<feature type="compositionally biased region" description="Low complexity" evidence="6">
    <location>
        <begin position="485"/>
        <end position="494"/>
    </location>
</feature>
<evidence type="ECO:0000256" key="2">
    <source>
        <dbReference type="ARBA" id="ARBA00023015"/>
    </source>
</evidence>
<proteinExistence type="predicted"/>
<keyword evidence="5" id="KW-0539">Nucleus</keyword>
<feature type="compositionally biased region" description="Low complexity" evidence="6">
    <location>
        <begin position="241"/>
        <end position="255"/>
    </location>
</feature>
<dbReference type="Proteomes" id="UP000186922">
    <property type="component" value="Unassembled WGS sequence"/>
</dbReference>
<dbReference type="GO" id="GO:0016581">
    <property type="term" value="C:NuRD complex"/>
    <property type="evidence" value="ECO:0007669"/>
    <property type="project" value="TreeGrafter"/>
</dbReference>
<reference evidence="7 8" key="1">
    <citation type="journal article" date="2016" name="Nat. Commun.">
        <title>Extremotolerant tardigrade genome and improved radiotolerance of human cultured cells by tardigrade-unique protein.</title>
        <authorList>
            <person name="Hashimoto T."/>
            <person name="Horikawa D.D."/>
            <person name="Saito Y."/>
            <person name="Kuwahara H."/>
            <person name="Kozuka-Hata H."/>
            <person name="Shin-I T."/>
            <person name="Minakuchi Y."/>
            <person name="Ohishi K."/>
            <person name="Motoyama A."/>
            <person name="Aizu T."/>
            <person name="Enomoto A."/>
            <person name="Kondo K."/>
            <person name="Tanaka S."/>
            <person name="Hara Y."/>
            <person name="Koshikawa S."/>
            <person name="Sagara H."/>
            <person name="Miura T."/>
            <person name="Yokobori S."/>
            <person name="Miyagawa K."/>
            <person name="Suzuki Y."/>
            <person name="Kubo T."/>
            <person name="Oyama M."/>
            <person name="Kohara Y."/>
            <person name="Fujiyama A."/>
            <person name="Arakawa K."/>
            <person name="Katayama T."/>
            <person name="Toyoda A."/>
            <person name="Kunieda T."/>
        </authorList>
    </citation>
    <scope>NUCLEOTIDE SEQUENCE [LARGE SCALE GENOMIC DNA]</scope>
    <source>
        <strain evidence="7 8">YOKOZUNA-1</strain>
    </source>
</reference>
<name>A0A1D1UUV3_RAMVA</name>
<evidence type="ECO:0000313" key="8">
    <source>
        <dbReference type="Proteomes" id="UP000186922"/>
    </source>
</evidence>
<dbReference type="InterPro" id="IPR040386">
    <property type="entry name" value="P66"/>
</dbReference>
<comment type="caution">
    <text evidence="7">The sequence shown here is derived from an EMBL/GenBank/DDBJ whole genome shotgun (WGS) entry which is preliminary data.</text>
</comment>
<sequence>MSLILENSRPDSESLRMEEDVDDVNIARHGETESPSEMAVEAETPPAADIPEPLPPMVVTPEVVPDAPSEERLQLSKDSATDDITDNNPVAMDQTEPSTSFVSPDEINRLRSELLMEETKLILMKKMYHLQNLPLKPEKKEDAIPERKAQSSQKFPASTSGSLLNGQRHGKGQLEAANSRNDKNNFRDPKMQSLMKHGALPHNQRSSSNVLAPAVLELSKSLAHKQSLAKGQPTASSHSGQNASSRNQSASQRSQPHPLDILEQQLSAEKMALKRQMEKSILQIAPPKAPLPDLNFIPGTVCPDFVALLGMELAASYAIKSQNIVDRGRSAEPYVCVKCGEDVCQTWKKDVDTGAVVCEPCFMTCRSQAARLTHIENLKLGFADVLEKEREMDRLHAAALSKAKAANLVENIAPQIPYALPVAPPPKAQRLPKVNHNQNNSNHHPNSRREVPVDRQIDRGMRASPNVGKQNGPAYNHREPSMYQNSSSNSRSALPPAPRNSVSKPPLTSPFAPVATPQPYAPSSSSSKHAQYLQNSSNMQRHSAERQYLLDMISRAPKPHNPAVPNAWRK</sequence>
<dbReference type="OrthoDB" id="7331812at2759"/>
<dbReference type="PANTHER" id="PTHR13455">
    <property type="entry name" value="TRANSCRIPTIONAL REPRESSOR P66-RELATED"/>
    <property type="match status" value="1"/>
</dbReference>
<evidence type="ECO:0000256" key="5">
    <source>
        <dbReference type="ARBA" id="ARBA00023242"/>
    </source>
</evidence>
<keyword evidence="4" id="KW-0804">Transcription</keyword>
<feature type="region of interest" description="Disordered" evidence="6">
    <location>
        <begin position="223"/>
        <end position="256"/>
    </location>
</feature>
<feature type="compositionally biased region" description="Basic and acidic residues" evidence="6">
    <location>
        <begin position="138"/>
        <end position="149"/>
    </location>
</feature>
<feature type="compositionally biased region" description="Polar residues" evidence="6">
    <location>
        <begin position="150"/>
        <end position="165"/>
    </location>
</feature>
<comment type="subcellular location">
    <subcellularLocation>
        <location evidence="1">Nucleus</location>
    </subcellularLocation>
</comment>
<evidence type="ECO:0000256" key="6">
    <source>
        <dbReference type="SAM" id="MobiDB-lite"/>
    </source>
</evidence>
<feature type="compositionally biased region" description="Basic and acidic residues" evidence="6">
    <location>
        <begin position="447"/>
        <end position="461"/>
    </location>
</feature>
<dbReference type="PANTHER" id="PTHR13455:SF7">
    <property type="entry name" value="SIMJANG, ISOFORM E"/>
    <property type="match status" value="1"/>
</dbReference>
<evidence type="ECO:0008006" key="9">
    <source>
        <dbReference type="Google" id="ProtNLM"/>
    </source>
</evidence>
<evidence type="ECO:0000256" key="4">
    <source>
        <dbReference type="ARBA" id="ARBA00023163"/>
    </source>
</evidence>
<feature type="region of interest" description="Disordered" evidence="6">
    <location>
        <begin position="1"/>
        <end position="102"/>
    </location>
</feature>
<evidence type="ECO:0000256" key="1">
    <source>
        <dbReference type="ARBA" id="ARBA00004123"/>
    </source>
</evidence>
<keyword evidence="8" id="KW-1185">Reference proteome</keyword>
<keyword evidence="2" id="KW-0805">Transcription regulation</keyword>
<feature type="compositionally biased region" description="Basic and acidic residues" evidence="6">
    <location>
        <begin position="8"/>
        <end position="18"/>
    </location>
</feature>
<feature type="compositionally biased region" description="Polar residues" evidence="6">
    <location>
        <begin position="521"/>
        <end position="541"/>
    </location>
</feature>
<feature type="compositionally biased region" description="Low complexity" evidence="6">
    <location>
        <begin position="435"/>
        <end position="444"/>
    </location>
</feature>
<organism evidence="7 8">
    <name type="scientific">Ramazzottius varieornatus</name>
    <name type="common">Water bear</name>
    <name type="synonym">Tardigrade</name>
    <dbReference type="NCBI Taxonomy" id="947166"/>
    <lineage>
        <taxon>Eukaryota</taxon>
        <taxon>Metazoa</taxon>
        <taxon>Ecdysozoa</taxon>
        <taxon>Tardigrada</taxon>
        <taxon>Eutardigrada</taxon>
        <taxon>Parachela</taxon>
        <taxon>Hypsibioidea</taxon>
        <taxon>Ramazzottiidae</taxon>
        <taxon>Ramazzottius</taxon>
    </lineage>
</organism>
<accession>A0A1D1UUV3</accession>
<dbReference type="EMBL" id="BDGG01000002">
    <property type="protein sequence ID" value="GAU93444.1"/>
    <property type="molecule type" value="Genomic_DNA"/>
</dbReference>
<feature type="region of interest" description="Disordered" evidence="6">
    <location>
        <begin position="138"/>
        <end position="189"/>
    </location>
</feature>
<feature type="region of interest" description="Disordered" evidence="6">
    <location>
        <begin position="423"/>
        <end position="570"/>
    </location>
</feature>
<dbReference type="STRING" id="947166.A0A1D1UUV3"/>
<dbReference type="AlphaFoldDB" id="A0A1D1UUV3"/>
<dbReference type="GO" id="GO:0000122">
    <property type="term" value="P:negative regulation of transcription by RNA polymerase II"/>
    <property type="evidence" value="ECO:0007669"/>
    <property type="project" value="InterPro"/>
</dbReference>
<keyword evidence="3" id="KW-0175">Coiled coil</keyword>